<dbReference type="Proteomes" id="UP001589894">
    <property type="component" value="Unassembled WGS sequence"/>
</dbReference>
<protein>
    <submittedName>
        <fullName evidence="1">YdeI family protein</fullName>
    </submittedName>
</protein>
<reference evidence="1 2" key="1">
    <citation type="submission" date="2024-09" db="EMBL/GenBank/DDBJ databases">
        <authorList>
            <person name="Sun Q."/>
            <person name="Mori K."/>
        </authorList>
    </citation>
    <scope>NUCLEOTIDE SEQUENCE [LARGE SCALE GENOMIC DNA]</scope>
    <source>
        <strain evidence="1 2">TBRC 2205</strain>
    </source>
</reference>
<comment type="caution">
    <text evidence="1">The sequence shown here is derived from an EMBL/GenBank/DDBJ whole genome shotgun (WGS) entry which is preliminary data.</text>
</comment>
<gene>
    <name evidence="1" type="ORF">ACFFHU_16960</name>
</gene>
<evidence type="ECO:0000313" key="1">
    <source>
        <dbReference type="EMBL" id="MFC0565817.1"/>
    </source>
</evidence>
<dbReference type="EMBL" id="JBHLUE010000012">
    <property type="protein sequence ID" value="MFC0565817.1"/>
    <property type="molecule type" value="Genomic_DNA"/>
</dbReference>
<dbReference type="RefSeq" id="WP_377340036.1">
    <property type="nucleotide sequence ID" value="NZ_JBHLUE010000012.1"/>
</dbReference>
<organism evidence="1 2">
    <name type="scientific">Plantactinospora siamensis</name>
    <dbReference type="NCBI Taxonomy" id="555372"/>
    <lineage>
        <taxon>Bacteria</taxon>
        <taxon>Bacillati</taxon>
        <taxon>Actinomycetota</taxon>
        <taxon>Actinomycetes</taxon>
        <taxon>Micromonosporales</taxon>
        <taxon>Micromonosporaceae</taxon>
        <taxon>Plantactinospora</taxon>
    </lineage>
</organism>
<proteinExistence type="predicted"/>
<evidence type="ECO:0000313" key="2">
    <source>
        <dbReference type="Proteomes" id="UP001589894"/>
    </source>
</evidence>
<accession>A0ABV6NYF4</accession>
<name>A0ABV6NYF4_9ACTN</name>
<dbReference type="Pfam" id="PF13376">
    <property type="entry name" value="OmdA"/>
    <property type="match status" value="1"/>
</dbReference>
<keyword evidence="2" id="KW-1185">Reference proteome</keyword>
<sequence length="205" mass="22519">MSSTPTGADLAELVVPDVAGWRAWLAGHHGDSPGVWLVLARKGTVEPTSLSYDEALPEALCQGWIDGQVQRRDAGTFRQRWTPRRPRSRWSARNVALATGLIEAGRMCPAGLAEIERAKADGRWDAAYAGPATARVPDDLTAALAGQPRAAAMFEILTAQNRYAILHRVEAVKRPETRARRIADFVAMLARGETVYPQRRRLPDN</sequence>